<keyword evidence="3" id="KW-1185">Reference proteome</keyword>
<dbReference type="InterPro" id="IPR036513">
    <property type="entry name" value="STAS_dom_sf"/>
</dbReference>
<dbReference type="PANTHER" id="PTHR33495">
    <property type="entry name" value="ANTI-SIGMA FACTOR ANTAGONIST TM_1081-RELATED-RELATED"/>
    <property type="match status" value="1"/>
</dbReference>
<gene>
    <name evidence="2" type="ORF">ACF05T_22455</name>
</gene>
<dbReference type="RefSeq" id="WP_391935925.1">
    <property type="nucleotide sequence ID" value="NZ_JBIBSM010000012.1"/>
</dbReference>
<dbReference type="SUPFAM" id="SSF52091">
    <property type="entry name" value="SpoIIaa-like"/>
    <property type="match status" value="1"/>
</dbReference>
<dbReference type="InterPro" id="IPR002645">
    <property type="entry name" value="STAS_dom"/>
</dbReference>
<sequence length="131" mass="14244">MYGDKDRIIVTELLASGSCAVLRVTGELDLWTETHLLDQAGRRVADGRRYLVLDLTALAFCDSRGLNCLLSLNWLCRHMEGRLLLSGVGAQVMRALTISGAGKVLRCFPSVGRALADIPGAERPLWPPPPS</sequence>
<evidence type="ECO:0000313" key="2">
    <source>
        <dbReference type="EMBL" id="MFF8278848.1"/>
    </source>
</evidence>
<proteinExistence type="predicted"/>
<feature type="domain" description="STAS" evidence="1">
    <location>
        <begin position="9"/>
        <end position="118"/>
    </location>
</feature>
<evidence type="ECO:0000259" key="1">
    <source>
        <dbReference type="PROSITE" id="PS50801"/>
    </source>
</evidence>
<dbReference type="CDD" id="cd07043">
    <property type="entry name" value="STAS_anti-anti-sigma_factors"/>
    <property type="match status" value="1"/>
</dbReference>
<dbReference type="Proteomes" id="UP001603013">
    <property type="component" value="Unassembled WGS sequence"/>
</dbReference>
<reference evidence="2 3" key="1">
    <citation type="submission" date="2024-10" db="EMBL/GenBank/DDBJ databases">
        <title>The Natural Products Discovery Center: Release of the First 8490 Sequenced Strains for Exploring Actinobacteria Biosynthetic Diversity.</title>
        <authorList>
            <person name="Kalkreuter E."/>
            <person name="Kautsar S.A."/>
            <person name="Yang D."/>
            <person name="Bader C.D."/>
            <person name="Teijaro C.N."/>
            <person name="Fluegel L."/>
            <person name="Davis C.M."/>
            <person name="Simpson J.R."/>
            <person name="Lauterbach L."/>
            <person name="Steele A.D."/>
            <person name="Gui C."/>
            <person name="Meng S."/>
            <person name="Li G."/>
            <person name="Viehrig K."/>
            <person name="Ye F."/>
            <person name="Su P."/>
            <person name="Kiefer A.F."/>
            <person name="Nichols A."/>
            <person name="Cepeda A.J."/>
            <person name="Yan W."/>
            <person name="Fan B."/>
            <person name="Jiang Y."/>
            <person name="Adhikari A."/>
            <person name="Zheng C.-J."/>
            <person name="Schuster L."/>
            <person name="Cowan T.M."/>
            <person name="Smanski M.J."/>
            <person name="Chevrette M.G."/>
            <person name="De Carvalho L.P.S."/>
            <person name="Shen B."/>
        </authorList>
    </citation>
    <scope>NUCLEOTIDE SEQUENCE [LARGE SCALE GENOMIC DNA]</scope>
    <source>
        <strain evidence="2 3">NPDC015755</strain>
    </source>
</reference>
<protein>
    <submittedName>
        <fullName evidence="2">STAS domain-containing protein</fullName>
    </submittedName>
</protein>
<comment type="caution">
    <text evidence="2">The sequence shown here is derived from an EMBL/GenBank/DDBJ whole genome shotgun (WGS) entry which is preliminary data.</text>
</comment>
<organism evidence="2 3">
    <name type="scientific">Streptomyces lateritius</name>
    <dbReference type="NCBI Taxonomy" id="67313"/>
    <lineage>
        <taxon>Bacteria</taxon>
        <taxon>Bacillati</taxon>
        <taxon>Actinomycetota</taxon>
        <taxon>Actinomycetes</taxon>
        <taxon>Kitasatosporales</taxon>
        <taxon>Streptomycetaceae</taxon>
        <taxon>Streptomyces</taxon>
    </lineage>
</organism>
<dbReference type="PANTHER" id="PTHR33495:SF2">
    <property type="entry name" value="ANTI-SIGMA FACTOR ANTAGONIST TM_1081-RELATED"/>
    <property type="match status" value="1"/>
</dbReference>
<name>A0ABW6YGE5_9ACTN</name>
<accession>A0ABW6YGE5</accession>
<evidence type="ECO:0000313" key="3">
    <source>
        <dbReference type="Proteomes" id="UP001603013"/>
    </source>
</evidence>
<dbReference type="EMBL" id="JBIBSM010000012">
    <property type="protein sequence ID" value="MFF8278848.1"/>
    <property type="molecule type" value="Genomic_DNA"/>
</dbReference>
<dbReference type="Gene3D" id="3.30.750.24">
    <property type="entry name" value="STAS domain"/>
    <property type="match status" value="1"/>
</dbReference>
<dbReference type="Pfam" id="PF01740">
    <property type="entry name" value="STAS"/>
    <property type="match status" value="1"/>
</dbReference>
<dbReference type="PROSITE" id="PS50801">
    <property type="entry name" value="STAS"/>
    <property type="match status" value="1"/>
</dbReference>